<dbReference type="Proteomes" id="UP001166286">
    <property type="component" value="Unassembled WGS sequence"/>
</dbReference>
<organism evidence="2 3">
    <name type="scientific">Cladonia borealis</name>
    <dbReference type="NCBI Taxonomy" id="184061"/>
    <lineage>
        <taxon>Eukaryota</taxon>
        <taxon>Fungi</taxon>
        <taxon>Dikarya</taxon>
        <taxon>Ascomycota</taxon>
        <taxon>Pezizomycotina</taxon>
        <taxon>Lecanoromycetes</taxon>
        <taxon>OSLEUM clade</taxon>
        <taxon>Lecanoromycetidae</taxon>
        <taxon>Lecanorales</taxon>
        <taxon>Lecanorineae</taxon>
        <taxon>Cladoniaceae</taxon>
        <taxon>Cladonia</taxon>
    </lineage>
</organism>
<feature type="signal peptide" evidence="1">
    <location>
        <begin position="1"/>
        <end position="26"/>
    </location>
</feature>
<dbReference type="AlphaFoldDB" id="A0AA39QPP0"/>
<keyword evidence="3" id="KW-1185">Reference proteome</keyword>
<evidence type="ECO:0000256" key="1">
    <source>
        <dbReference type="SAM" id="SignalP"/>
    </source>
</evidence>
<evidence type="ECO:0000313" key="3">
    <source>
        <dbReference type="Proteomes" id="UP001166286"/>
    </source>
</evidence>
<name>A0AA39QPP0_9LECA</name>
<keyword evidence="1" id="KW-0732">Signal</keyword>
<comment type="caution">
    <text evidence="2">The sequence shown here is derived from an EMBL/GenBank/DDBJ whole genome shotgun (WGS) entry which is preliminary data.</text>
</comment>
<accession>A0AA39QPP0</accession>
<proteinExistence type="predicted"/>
<gene>
    <name evidence="2" type="ORF">JMJ35_010742</name>
</gene>
<evidence type="ECO:0000313" key="2">
    <source>
        <dbReference type="EMBL" id="KAK0506837.1"/>
    </source>
</evidence>
<feature type="chain" id="PRO_5041378898" evidence="1">
    <location>
        <begin position="27"/>
        <end position="227"/>
    </location>
</feature>
<reference evidence="2" key="1">
    <citation type="submission" date="2023-03" db="EMBL/GenBank/DDBJ databases">
        <title>Complete genome of Cladonia borealis.</title>
        <authorList>
            <person name="Park H."/>
        </authorList>
    </citation>
    <scope>NUCLEOTIDE SEQUENCE</scope>
    <source>
        <strain evidence="2">ANT050790</strain>
    </source>
</reference>
<dbReference type="EMBL" id="JAFEKC020000035">
    <property type="protein sequence ID" value="KAK0506837.1"/>
    <property type="molecule type" value="Genomic_DNA"/>
</dbReference>
<sequence length="227" mass="25512">MPAIYTTRMLVVAIVLCSALAGKASAQSVHNDRVLQSIWYDGENTFNITMDACISGVTVVGIYQFANGTNKNDTTFGEIELDLLVFGFRSSRTLRHQRYATQLIANAQLAKNEIEAFIYDREFTVSGTDHTGLRRLLDVSDGYWAAVINREAELCGCPIRNNPLNSFEAGSRAGQPIQPRYRKWSTIDDELFDYNVLANEVLNYNVFANEFRKCNAIAEFRKCNVIA</sequence>
<protein>
    <submittedName>
        <fullName evidence="2">Uncharacterized protein</fullName>
    </submittedName>
</protein>